<evidence type="ECO:0000256" key="3">
    <source>
        <dbReference type="ARBA" id="ARBA00022448"/>
    </source>
</evidence>
<feature type="transmembrane region" description="Helical" evidence="13">
    <location>
        <begin position="60"/>
        <end position="81"/>
    </location>
</feature>
<dbReference type="PANTHER" id="PTHR11690">
    <property type="entry name" value="AMILORIDE-SENSITIVE SODIUM CHANNEL-RELATED"/>
    <property type="match status" value="1"/>
</dbReference>
<dbReference type="Gene3D" id="1.10.287.770">
    <property type="entry name" value="YojJ-like"/>
    <property type="match status" value="1"/>
</dbReference>
<dbReference type="GO" id="GO:0015280">
    <property type="term" value="F:ligand-gated sodium channel activity"/>
    <property type="evidence" value="ECO:0007669"/>
    <property type="project" value="TreeGrafter"/>
</dbReference>
<keyword evidence="8 12" id="KW-0406">Ion transport</keyword>
<dbReference type="GO" id="GO:0005886">
    <property type="term" value="C:plasma membrane"/>
    <property type="evidence" value="ECO:0007669"/>
    <property type="project" value="TreeGrafter"/>
</dbReference>
<keyword evidence="4 12" id="KW-0894">Sodium channel</keyword>
<accession>A0A482WAT3</accession>
<evidence type="ECO:0000256" key="1">
    <source>
        <dbReference type="ARBA" id="ARBA00004141"/>
    </source>
</evidence>
<evidence type="ECO:0000256" key="2">
    <source>
        <dbReference type="ARBA" id="ARBA00007193"/>
    </source>
</evidence>
<evidence type="ECO:0000256" key="7">
    <source>
        <dbReference type="ARBA" id="ARBA00023053"/>
    </source>
</evidence>
<evidence type="ECO:0000256" key="11">
    <source>
        <dbReference type="ARBA" id="ARBA00023303"/>
    </source>
</evidence>
<dbReference type="OrthoDB" id="6021021at2759"/>
<sequence length="497" mass="57828">MAFHISDGYHKNDELATRQLQSKKQKFGRNLEKYLKQYNEATGIHGVRYLSEKRTIVEKIFWTIVLILSLTSCVFMIYGILNKFDNSPVVVNFLSTDYPIYKIPFPSVTICPKIKSTHHKFNYTDVFDKLVEKGDQVTPETLRNFYYINVLCNEVGGHSVTLMNGNETVDDNFFKIIDELKVEPLIFCKYMEYEYDCSEIFTPTIIDEGICYSFNVLDREELFKEHVRDNVNLCPQISEGFRVFIDNAFNVPRFSRHFLKLPLDQDVAMAVEPQLVLSSEAVNKFSSEKRKCYLRREPYLRHFKMYTQSSCLLECLTNYTLTKCGCAKYTFSIAYLNNKLQFCSLGDNETAICGTGRSDCVQDAEIELKHNEMIRTVSEEVKEGETYCDCKPSCTELTYRVETSQTNWHQSRKMAPSFNHSEDYSYSVLTIYFKVEHFRPMERCELYDLSDLISNFGGLLGLFTGFSVISLVEIIYFLTLRIFCNMRLYGMWSGPTN</sequence>
<reference evidence="14 15" key="1">
    <citation type="submission" date="2017-03" db="EMBL/GenBank/DDBJ databases">
        <title>Genome of the blue death feigning beetle - Asbolus verrucosus.</title>
        <authorList>
            <person name="Rider S.D."/>
        </authorList>
    </citation>
    <scope>NUCLEOTIDE SEQUENCE [LARGE SCALE GENOMIC DNA]</scope>
    <source>
        <strain evidence="14">Butters</strain>
        <tissue evidence="14">Head and leg muscle</tissue>
    </source>
</reference>
<dbReference type="AlphaFoldDB" id="A0A482WAT3"/>
<dbReference type="Proteomes" id="UP000292052">
    <property type="component" value="Unassembled WGS sequence"/>
</dbReference>
<keyword evidence="11 12" id="KW-0407">Ion channel</keyword>
<dbReference type="Gene3D" id="1.10.287.820">
    <property type="entry name" value="Acid-sensing ion channel domain"/>
    <property type="match status" value="1"/>
</dbReference>
<evidence type="ECO:0000256" key="10">
    <source>
        <dbReference type="ARBA" id="ARBA00023201"/>
    </source>
</evidence>
<evidence type="ECO:0000256" key="9">
    <source>
        <dbReference type="ARBA" id="ARBA00023136"/>
    </source>
</evidence>
<comment type="subcellular location">
    <subcellularLocation>
        <location evidence="1">Membrane</location>
        <topology evidence="1">Multi-pass membrane protein</topology>
    </subcellularLocation>
</comment>
<feature type="transmembrane region" description="Helical" evidence="13">
    <location>
        <begin position="456"/>
        <end position="478"/>
    </location>
</feature>
<keyword evidence="6 13" id="KW-1133">Transmembrane helix</keyword>
<keyword evidence="10 12" id="KW-0739">Sodium transport</keyword>
<keyword evidence="15" id="KW-1185">Reference proteome</keyword>
<dbReference type="PROSITE" id="PS01206">
    <property type="entry name" value="ASC"/>
    <property type="match status" value="1"/>
</dbReference>
<keyword evidence="3 12" id="KW-0813">Transport</keyword>
<evidence type="ECO:0000256" key="12">
    <source>
        <dbReference type="RuleBase" id="RU000679"/>
    </source>
</evidence>
<keyword evidence="7" id="KW-0915">Sodium</keyword>
<organism evidence="14 15">
    <name type="scientific">Asbolus verrucosus</name>
    <name type="common">Desert ironclad beetle</name>
    <dbReference type="NCBI Taxonomy" id="1661398"/>
    <lineage>
        <taxon>Eukaryota</taxon>
        <taxon>Metazoa</taxon>
        <taxon>Ecdysozoa</taxon>
        <taxon>Arthropoda</taxon>
        <taxon>Hexapoda</taxon>
        <taxon>Insecta</taxon>
        <taxon>Pterygota</taxon>
        <taxon>Neoptera</taxon>
        <taxon>Endopterygota</taxon>
        <taxon>Coleoptera</taxon>
        <taxon>Polyphaga</taxon>
        <taxon>Cucujiformia</taxon>
        <taxon>Tenebrionidae</taxon>
        <taxon>Pimeliinae</taxon>
        <taxon>Asbolus</taxon>
    </lineage>
</organism>
<evidence type="ECO:0000256" key="8">
    <source>
        <dbReference type="ARBA" id="ARBA00023065"/>
    </source>
</evidence>
<evidence type="ECO:0000313" key="14">
    <source>
        <dbReference type="EMBL" id="RZC42105.1"/>
    </source>
</evidence>
<evidence type="ECO:0000256" key="4">
    <source>
        <dbReference type="ARBA" id="ARBA00022461"/>
    </source>
</evidence>
<evidence type="ECO:0000256" key="5">
    <source>
        <dbReference type="ARBA" id="ARBA00022692"/>
    </source>
</evidence>
<name>A0A482WAT3_ASBVE</name>
<dbReference type="Pfam" id="PF00858">
    <property type="entry name" value="ASC"/>
    <property type="match status" value="1"/>
</dbReference>
<evidence type="ECO:0000313" key="15">
    <source>
        <dbReference type="Proteomes" id="UP000292052"/>
    </source>
</evidence>
<evidence type="ECO:0000256" key="6">
    <source>
        <dbReference type="ARBA" id="ARBA00022989"/>
    </source>
</evidence>
<keyword evidence="9 13" id="KW-0472">Membrane</keyword>
<evidence type="ECO:0000256" key="13">
    <source>
        <dbReference type="SAM" id="Phobius"/>
    </source>
</evidence>
<gene>
    <name evidence="14" type="ORF">BDFB_012282</name>
</gene>
<comment type="similarity">
    <text evidence="2 12">Belongs to the amiloride-sensitive sodium channel (TC 1.A.6) family.</text>
</comment>
<keyword evidence="5 12" id="KW-0812">Transmembrane</keyword>
<dbReference type="PRINTS" id="PR01078">
    <property type="entry name" value="AMINACHANNEL"/>
</dbReference>
<dbReference type="PANTHER" id="PTHR11690:SF288">
    <property type="entry name" value="AMILORIDE-SENSITIVE NA+ CHANNEL-RELATED"/>
    <property type="match status" value="1"/>
</dbReference>
<dbReference type="InterPro" id="IPR001873">
    <property type="entry name" value="ENaC"/>
</dbReference>
<proteinExistence type="inferred from homology"/>
<comment type="caution">
    <text evidence="14">The sequence shown here is derived from an EMBL/GenBank/DDBJ whole genome shotgun (WGS) entry which is preliminary data.</text>
</comment>
<protein>
    <submittedName>
        <fullName evidence="14">ASC domain containing protein</fullName>
    </submittedName>
</protein>
<dbReference type="EMBL" id="QDEB01010847">
    <property type="protein sequence ID" value="RZC42105.1"/>
    <property type="molecule type" value="Genomic_DNA"/>
</dbReference>
<dbReference type="InterPro" id="IPR020903">
    <property type="entry name" value="ENaC_CS"/>
</dbReference>